<gene>
    <name evidence="2" type="ORF">KsCSTR_48120</name>
    <name evidence="1" type="ORF">kustc0584</name>
</gene>
<evidence type="ECO:0000313" key="2">
    <source>
        <dbReference type="EMBL" id="QII14189.1"/>
    </source>
</evidence>
<accession>Q1PVS4</accession>
<sequence length="63" mass="6978">MKVLLFLYKGKVYHSLHASAITFAPCFPLPSTTTSLYTAFGDNNRHYDNSLIVSKSSSYSAKS</sequence>
<dbReference type="AlphaFoldDB" id="Q1PVS4"/>
<proteinExistence type="predicted"/>
<name>Q1PVS4_KUEST</name>
<protein>
    <submittedName>
        <fullName evidence="1">Uncharacterized protein</fullName>
    </submittedName>
</protein>
<dbReference type="Proteomes" id="UP000501926">
    <property type="component" value="Chromosome"/>
</dbReference>
<evidence type="ECO:0000313" key="3">
    <source>
        <dbReference type="Proteomes" id="UP000501926"/>
    </source>
</evidence>
<reference evidence="2 3" key="3">
    <citation type="submission" date="2020-02" db="EMBL/GenBank/DDBJ databases">
        <title>Newly sequenced genome of strain CSTR1 showed variability in Candidatus Kuenenia stuttgartiensis genomes.</title>
        <authorList>
            <person name="Ding C."/>
            <person name="Adrian L."/>
        </authorList>
    </citation>
    <scope>NUCLEOTIDE SEQUENCE [LARGE SCALE GENOMIC DNA]</scope>
    <source>
        <strain evidence="2 3">CSTR1</strain>
    </source>
</reference>
<organism evidence="1">
    <name type="scientific">Kuenenia stuttgartiensis</name>
    <dbReference type="NCBI Taxonomy" id="174633"/>
    <lineage>
        <taxon>Bacteria</taxon>
        <taxon>Pseudomonadati</taxon>
        <taxon>Planctomycetota</taxon>
        <taxon>Candidatus Brocadiia</taxon>
        <taxon>Candidatus Brocadiales</taxon>
        <taxon>Candidatus Brocadiaceae</taxon>
        <taxon>Candidatus Kuenenia</taxon>
    </lineage>
</organism>
<reference evidence="1" key="2">
    <citation type="submission" date="2006-01" db="EMBL/GenBank/DDBJ databases">
        <authorList>
            <person name="Genoscope"/>
        </authorList>
    </citation>
    <scope>NUCLEOTIDE SEQUENCE</scope>
</reference>
<reference evidence="1" key="1">
    <citation type="journal article" date="2006" name="Nature">
        <title>Deciphering the evolution and metabolism of an anammox bacterium from a community genome.</title>
        <authorList>
            <person name="Strous M."/>
            <person name="Pelletier E."/>
            <person name="Mangenot S."/>
            <person name="Rattei T."/>
            <person name="Lehner A."/>
            <person name="Taylor M.W."/>
            <person name="Horn M."/>
            <person name="Daims H."/>
            <person name="Bartol-Mavel D."/>
            <person name="Wincker P."/>
            <person name="Barbe V."/>
            <person name="Fonknechten N."/>
            <person name="Vallenet D."/>
            <person name="Segurens B."/>
            <person name="Schenowitz-Truong C."/>
            <person name="Medigue C."/>
            <person name="Collingro A."/>
            <person name="Snel B."/>
            <person name="Dutilh B.E."/>
            <person name="OpDenCamp H.J.M."/>
            <person name="vanDerDrift C."/>
            <person name="Cirpus I."/>
            <person name="vanDePas-Schoonen K.T."/>
            <person name="Harhangi H.R."/>
            <person name="vanNiftrik L."/>
            <person name="Schmid M."/>
            <person name="Keltjens J."/>
            <person name="vanDeVossenberg J."/>
            <person name="Kartal B."/>
            <person name="Meier H."/>
            <person name="Frishman D."/>
            <person name="Huynen M.A."/>
            <person name="Mewes H."/>
            <person name="Weissenbach J."/>
            <person name="Jetten M.S.M."/>
            <person name="Wagner M."/>
            <person name="LePaslier D."/>
        </authorList>
    </citation>
    <scope>NUCLEOTIDE SEQUENCE</scope>
</reference>
<evidence type="ECO:0000313" key="1">
    <source>
        <dbReference type="EMBL" id="CAJ71329.1"/>
    </source>
</evidence>
<dbReference type="EMBL" id="CT573073">
    <property type="protein sequence ID" value="CAJ71329.1"/>
    <property type="molecule type" value="Genomic_DNA"/>
</dbReference>
<dbReference type="EMBL" id="CP049055">
    <property type="protein sequence ID" value="QII14189.1"/>
    <property type="molecule type" value="Genomic_DNA"/>
</dbReference>